<keyword evidence="1" id="KW-0285">Flavoprotein</keyword>
<dbReference type="RefSeq" id="WP_187244549.1">
    <property type="nucleotide sequence ID" value="NZ_BAAAOK010000004.1"/>
</dbReference>
<reference evidence="6 7" key="1">
    <citation type="submission" date="2020-06" db="EMBL/GenBank/DDBJ databases">
        <title>Actinomadura xiongansis sp. nov., isolated from soil of Baiyangdian.</title>
        <authorList>
            <person name="Zhang X."/>
        </authorList>
    </citation>
    <scope>NUCLEOTIDE SEQUENCE [LARGE SCALE GENOMIC DNA]</scope>
    <source>
        <strain evidence="6 7">HBUM206468</strain>
    </source>
</reference>
<evidence type="ECO:0000313" key="6">
    <source>
        <dbReference type="EMBL" id="MBC6467540.1"/>
    </source>
</evidence>
<dbReference type="SUPFAM" id="SSF51679">
    <property type="entry name" value="Bacterial luciferase-like"/>
    <property type="match status" value="1"/>
</dbReference>
<keyword evidence="7" id="KW-1185">Reference proteome</keyword>
<keyword evidence="2" id="KW-0288">FMN</keyword>
<keyword evidence="4" id="KW-0503">Monooxygenase</keyword>
<keyword evidence="3" id="KW-0560">Oxidoreductase</keyword>
<evidence type="ECO:0000313" key="7">
    <source>
        <dbReference type="Proteomes" id="UP000805614"/>
    </source>
</evidence>
<evidence type="ECO:0000256" key="1">
    <source>
        <dbReference type="ARBA" id="ARBA00022630"/>
    </source>
</evidence>
<accession>A0ABR7LRS8</accession>
<dbReference type="EMBL" id="JABVEC010000013">
    <property type="protein sequence ID" value="MBC6467540.1"/>
    <property type="molecule type" value="Genomic_DNA"/>
</dbReference>
<evidence type="ECO:0000259" key="5">
    <source>
        <dbReference type="Pfam" id="PF00296"/>
    </source>
</evidence>
<dbReference type="PANTHER" id="PTHR42847">
    <property type="entry name" value="ALKANESULFONATE MONOOXYGENASE"/>
    <property type="match status" value="1"/>
</dbReference>
<name>A0ABR7LRS8_9ACTN</name>
<sequence>MHVGLTLGAFAWNGGPAAMGETVARISRTADDAGFSLIGVGDHLWQGPHAGGPQAPELECFTTLATIAAHTRRCRVAPVVAGVHFRPPALLAKSVTTLDVLSGGRATLGLGVGWYEEEATRSGIPFPPVADRFEMLEETLQILLRYWDGERGDERPFEGRHYRVDRPLNLPQSLTRPHPPILLGGGGAKTLRLVARYADACNLYPGPDLPDKLDLLRRLCADAGRDYDAIEKTCALPVDVGADGAGTQELITQLRRLADEGVHTVIGILLAPADPLRQVEIIGEKVLPAVADAGPAPIDD</sequence>
<evidence type="ECO:0000256" key="3">
    <source>
        <dbReference type="ARBA" id="ARBA00023002"/>
    </source>
</evidence>
<dbReference type="NCBIfam" id="TIGR03560">
    <property type="entry name" value="F420_Rv1855c"/>
    <property type="match status" value="1"/>
</dbReference>
<dbReference type="Pfam" id="PF00296">
    <property type="entry name" value="Bac_luciferase"/>
    <property type="match status" value="1"/>
</dbReference>
<feature type="domain" description="Luciferase-like" evidence="5">
    <location>
        <begin position="20"/>
        <end position="251"/>
    </location>
</feature>
<evidence type="ECO:0000256" key="2">
    <source>
        <dbReference type="ARBA" id="ARBA00022643"/>
    </source>
</evidence>
<dbReference type="InterPro" id="IPR050172">
    <property type="entry name" value="SsuD_RutA_monooxygenase"/>
</dbReference>
<dbReference type="InterPro" id="IPR011251">
    <property type="entry name" value="Luciferase-like_dom"/>
</dbReference>
<dbReference type="InterPro" id="IPR036661">
    <property type="entry name" value="Luciferase-like_sf"/>
</dbReference>
<dbReference type="PANTHER" id="PTHR42847:SF4">
    <property type="entry name" value="ALKANESULFONATE MONOOXYGENASE-RELATED"/>
    <property type="match status" value="1"/>
</dbReference>
<dbReference type="Proteomes" id="UP000805614">
    <property type="component" value="Unassembled WGS sequence"/>
</dbReference>
<dbReference type="InterPro" id="IPR019952">
    <property type="entry name" value="F420_OxRdatse_Rv1855c_pred"/>
</dbReference>
<comment type="caution">
    <text evidence="6">The sequence shown here is derived from an EMBL/GenBank/DDBJ whole genome shotgun (WGS) entry which is preliminary data.</text>
</comment>
<gene>
    <name evidence="6" type="ORF">HKK74_18875</name>
</gene>
<proteinExistence type="predicted"/>
<protein>
    <submittedName>
        <fullName evidence="6">LLM class F420-dependent oxidoreductase</fullName>
    </submittedName>
</protein>
<organism evidence="6 7">
    <name type="scientific">Actinomadura alba</name>
    <dbReference type="NCBI Taxonomy" id="406431"/>
    <lineage>
        <taxon>Bacteria</taxon>
        <taxon>Bacillati</taxon>
        <taxon>Actinomycetota</taxon>
        <taxon>Actinomycetes</taxon>
        <taxon>Streptosporangiales</taxon>
        <taxon>Thermomonosporaceae</taxon>
        <taxon>Actinomadura</taxon>
    </lineage>
</organism>
<dbReference type="Gene3D" id="3.20.20.30">
    <property type="entry name" value="Luciferase-like domain"/>
    <property type="match status" value="1"/>
</dbReference>
<evidence type="ECO:0000256" key="4">
    <source>
        <dbReference type="ARBA" id="ARBA00023033"/>
    </source>
</evidence>